<sequence>MHCGKELPPNSEKQEKISKTPFSNSTSLADQNVENWNTSEGKQMISGLFGKISDALKAVDNIGHGDLQNFVSGVSTIKVEVEKVINLITAALTEKMEFYEDKMEFNEDGTLVPKPKEGCNALLTPTDLFSALENMVDEFKQLSPALNVSDSEVERNISMITSLLKSFHTKRPELETLLNQLCMPNDTNSNRVASETNKLSENEGNHKKVEETSKSGKAKAVEATVSGARNSGRDAQANKGKGNNNSKKGKNGTGGRKKK</sequence>
<dbReference type="EMBL" id="CM046393">
    <property type="protein sequence ID" value="KAI8552030.1"/>
    <property type="molecule type" value="Genomic_DNA"/>
</dbReference>
<proteinExistence type="predicted"/>
<organism evidence="1 2">
    <name type="scientific">Rhododendron molle</name>
    <name type="common">Chinese azalea</name>
    <name type="synonym">Azalea mollis</name>
    <dbReference type="NCBI Taxonomy" id="49168"/>
    <lineage>
        <taxon>Eukaryota</taxon>
        <taxon>Viridiplantae</taxon>
        <taxon>Streptophyta</taxon>
        <taxon>Embryophyta</taxon>
        <taxon>Tracheophyta</taxon>
        <taxon>Spermatophyta</taxon>
        <taxon>Magnoliopsida</taxon>
        <taxon>eudicotyledons</taxon>
        <taxon>Gunneridae</taxon>
        <taxon>Pentapetalae</taxon>
        <taxon>asterids</taxon>
        <taxon>Ericales</taxon>
        <taxon>Ericaceae</taxon>
        <taxon>Ericoideae</taxon>
        <taxon>Rhodoreae</taxon>
        <taxon>Rhododendron</taxon>
    </lineage>
</organism>
<evidence type="ECO:0000313" key="1">
    <source>
        <dbReference type="EMBL" id="KAI8552030.1"/>
    </source>
</evidence>
<reference evidence="1" key="1">
    <citation type="submission" date="2022-02" db="EMBL/GenBank/DDBJ databases">
        <title>Plant Genome Project.</title>
        <authorList>
            <person name="Zhang R.-G."/>
        </authorList>
    </citation>
    <scope>NUCLEOTIDE SEQUENCE</scope>
    <source>
        <strain evidence="1">AT1</strain>
    </source>
</reference>
<dbReference type="Proteomes" id="UP001062846">
    <property type="component" value="Chromosome 6"/>
</dbReference>
<evidence type="ECO:0000313" key="2">
    <source>
        <dbReference type="Proteomes" id="UP001062846"/>
    </source>
</evidence>
<protein>
    <submittedName>
        <fullName evidence="1">Uncharacterized protein</fullName>
    </submittedName>
</protein>
<gene>
    <name evidence="1" type="ORF">RHMOL_Rhmol06G0232800</name>
</gene>
<comment type="caution">
    <text evidence="1">The sequence shown here is derived from an EMBL/GenBank/DDBJ whole genome shotgun (WGS) entry which is preliminary data.</text>
</comment>
<keyword evidence="2" id="KW-1185">Reference proteome</keyword>
<accession>A0ACC0NFQ2</accession>
<name>A0ACC0NFQ2_RHOML</name>